<keyword evidence="2 6" id="KW-1003">Cell membrane</keyword>
<proteinExistence type="inferred from homology"/>
<dbReference type="Proteomes" id="UP000004594">
    <property type="component" value="Unassembled WGS sequence"/>
</dbReference>
<evidence type="ECO:0000256" key="5">
    <source>
        <dbReference type="ARBA" id="ARBA00023136"/>
    </source>
</evidence>
<evidence type="ECO:0000256" key="4">
    <source>
        <dbReference type="ARBA" id="ARBA00022989"/>
    </source>
</evidence>
<evidence type="ECO:0000256" key="2">
    <source>
        <dbReference type="ARBA" id="ARBA00022475"/>
    </source>
</evidence>
<dbReference type="OrthoDB" id="3034435at2"/>
<evidence type="ECO:0000256" key="6">
    <source>
        <dbReference type="RuleBase" id="RU366058"/>
    </source>
</evidence>
<feature type="transmembrane region" description="Helical" evidence="6">
    <location>
        <begin position="81"/>
        <end position="100"/>
    </location>
</feature>
<dbReference type="AlphaFoldDB" id="E4LAG6"/>
<comment type="similarity">
    <text evidence="6">Belongs to the TVP38/TMEM64 family.</text>
</comment>
<dbReference type="GO" id="GO:0005886">
    <property type="term" value="C:plasma membrane"/>
    <property type="evidence" value="ECO:0007669"/>
    <property type="project" value="UniProtKB-SubCell"/>
</dbReference>
<dbReference type="PANTHER" id="PTHR12677">
    <property type="entry name" value="GOLGI APPARATUS MEMBRANE PROTEIN TVP38-RELATED"/>
    <property type="match status" value="1"/>
</dbReference>
<keyword evidence="5 6" id="KW-0472">Membrane</keyword>
<keyword evidence="4 6" id="KW-1133">Transmembrane helix</keyword>
<evidence type="ECO:0000259" key="7">
    <source>
        <dbReference type="Pfam" id="PF09335"/>
    </source>
</evidence>
<evidence type="ECO:0000256" key="1">
    <source>
        <dbReference type="ARBA" id="ARBA00004651"/>
    </source>
</evidence>
<dbReference type="EMBL" id="AENT01000030">
    <property type="protein sequence ID" value="EFR42139.1"/>
    <property type="molecule type" value="Genomic_DNA"/>
</dbReference>
<feature type="transmembrane region" description="Helical" evidence="6">
    <location>
        <begin position="12"/>
        <end position="35"/>
    </location>
</feature>
<evidence type="ECO:0000256" key="3">
    <source>
        <dbReference type="ARBA" id="ARBA00022692"/>
    </source>
</evidence>
<dbReference type="eggNOG" id="COG0398">
    <property type="taxonomic scope" value="Bacteria"/>
</dbReference>
<feature type="transmembrane region" description="Helical" evidence="6">
    <location>
        <begin position="55"/>
        <end position="74"/>
    </location>
</feature>
<dbReference type="RefSeq" id="WP_007555185.1">
    <property type="nucleotide sequence ID" value="NZ_AENT01000030.1"/>
</dbReference>
<accession>E4LAG6</accession>
<keyword evidence="3 6" id="KW-0812">Transmembrane</keyword>
<comment type="caution">
    <text evidence="6">Lacks conserved residue(s) required for the propagation of feature annotation.</text>
</comment>
<comment type="subcellular location">
    <subcellularLocation>
        <location evidence="1 6">Cell membrane</location>
        <topology evidence="1 6">Multi-pass membrane protein</topology>
    </subcellularLocation>
</comment>
<protein>
    <recommendedName>
        <fullName evidence="6">TVP38/TMEM64 family membrane protein</fullName>
    </recommendedName>
</protein>
<evidence type="ECO:0000313" key="9">
    <source>
        <dbReference type="Proteomes" id="UP000004594"/>
    </source>
</evidence>
<dbReference type="InterPro" id="IPR032816">
    <property type="entry name" value="VTT_dom"/>
</dbReference>
<dbReference type="InterPro" id="IPR015414">
    <property type="entry name" value="TMEM64"/>
</dbReference>
<reference evidence="8 9" key="1">
    <citation type="submission" date="2010-11" db="EMBL/GenBank/DDBJ databases">
        <authorList>
            <person name="Durkin A.S."/>
            <person name="Madupu R."/>
            <person name="Torralba M."/>
            <person name="Gillis M."/>
            <person name="Methe B."/>
            <person name="Sutton G."/>
            <person name="Nelson K.E."/>
        </authorList>
    </citation>
    <scope>NUCLEOTIDE SEQUENCE [LARGE SCALE GENOMIC DNA]</scope>
    <source>
        <strain evidence="8 9">UPII 345-E</strain>
    </source>
</reference>
<comment type="caution">
    <text evidence="8">The sequence shown here is derived from an EMBL/GenBank/DDBJ whole genome shotgun (WGS) entry which is preliminary data.</text>
</comment>
<name>E4LAG6_9FIRM</name>
<dbReference type="Pfam" id="PF09335">
    <property type="entry name" value="VTT_dom"/>
    <property type="match status" value="1"/>
</dbReference>
<feature type="domain" description="VTT" evidence="7">
    <location>
        <begin position="75"/>
        <end position="190"/>
    </location>
</feature>
<sequence length="241" mass="27495">MSNTYKTISGIVMFIIAGFLCFVITKTYFPVFYHTTAKLILAGDMNGLSSYITSFGYWAFIISILIIAIFNVLGIPTIPSLTVNGVLFGIIPGIIISWIGEVIGIELSYHIGRIFLRKSSRQFIEKRNLLEKLDKYSTIKAMIIARAVPYSPNILTTAVAVVSKLNSREHLRCTLIGKIPSVAVEVLLGHDLLRFEEHSVRFFILLFLVIAFTVVHRYRKRFYQLPFLKKFYNNAEIKNRF</sequence>
<organism evidence="8 9">
    <name type="scientific">Dialister micraerophilus UPII 345-E</name>
    <dbReference type="NCBI Taxonomy" id="910314"/>
    <lineage>
        <taxon>Bacteria</taxon>
        <taxon>Bacillati</taxon>
        <taxon>Bacillota</taxon>
        <taxon>Negativicutes</taxon>
        <taxon>Veillonellales</taxon>
        <taxon>Veillonellaceae</taxon>
        <taxon>Dialister</taxon>
    </lineage>
</organism>
<dbReference type="PANTHER" id="PTHR12677:SF59">
    <property type="entry name" value="GOLGI APPARATUS MEMBRANE PROTEIN TVP38-RELATED"/>
    <property type="match status" value="1"/>
</dbReference>
<gene>
    <name evidence="8" type="ORF">HMPREF9220_0230</name>
</gene>
<feature type="transmembrane region" description="Helical" evidence="6">
    <location>
        <begin position="200"/>
        <end position="218"/>
    </location>
</feature>
<evidence type="ECO:0000313" key="8">
    <source>
        <dbReference type="EMBL" id="EFR42139.1"/>
    </source>
</evidence>